<dbReference type="STRING" id="1616.IV73_GL000060"/>
<dbReference type="GO" id="GO:0005524">
    <property type="term" value="F:ATP binding"/>
    <property type="evidence" value="ECO:0007669"/>
    <property type="project" value="UniProtKB-KW"/>
</dbReference>
<protein>
    <recommendedName>
        <fullName evidence="8">NAD kinase</fullName>
        <ecNumber evidence="8">2.7.1.23</ecNumber>
    </recommendedName>
    <alternativeName>
        <fullName evidence="8">ATP-dependent NAD kinase</fullName>
    </alternativeName>
</protein>
<accession>A0A0R2JDX7</accession>
<comment type="similarity">
    <text evidence="8">Belongs to the NAD kinase family.</text>
</comment>
<dbReference type="GO" id="GO:0005737">
    <property type="term" value="C:cytoplasm"/>
    <property type="evidence" value="ECO:0007669"/>
    <property type="project" value="UniProtKB-SubCell"/>
</dbReference>
<dbReference type="Gene3D" id="2.60.200.30">
    <property type="entry name" value="Probable inorganic polyphosphate/atp-NAD kinase, domain 2"/>
    <property type="match status" value="1"/>
</dbReference>
<keyword evidence="8" id="KW-0963">Cytoplasm</keyword>
<dbReference type="Pfam" id="PF01513">
    <property type="entry name" value="NAD_kinase"/>
    <property type="match status" value="1"/>
</dbReference>
<keyword evidence="4 8" id="KW-0067">ATP-binding</keyword>
<comment type="subcellular location">
    <subcellularLocation>
        <location evidence="8">Cytoplasm</location>
    </subcellularLocation>
</comment>
<feature type="active site" description="Proton acceptor" evidence="8">
    <location>
        <position position="26"/>
    </location>
</feature>
<dbReference type="GO" id="GO:0019674">
    <property type="term" value="P:NAD+ metabolic process"/>
    <property type="evidence" value="ECO:0007669"/>
    <property type="project" value="InterPro"/>
</dbReference>
<feature type="binding site" evidence="8">
    <location>
        <begin position="102"/>
        <end position="103"/>
    </location>
    <ligand>
        <name>NAD(+)</name>
        <dbReference type="ChEBI" id="CHEBI:57540"/>
    </ligand>
</feature>
<keyword evidence="5 8" id="KW-0521">NADP</keyword>
<comment type="catalytic activity">
    <reaction evidence="7 8">
        <text>NAD(+) + ATP = ADP + NADP(+) + H(+)</text>
        <dbReference type="Rhea" id="RHEA:18629"/>
        <dbReference type="ChEBI" id="CHEBI:15378"/>
        <dbReference type="ChEBI" id="CHEBI:30616"/>
        <dbReference type="ChEBI" id="CHEBI:57540"/>
        <dbReference type="ChEBI" id="CHEBI:58349"/>
        <dbReference type="ChEBI" id="CHEBI:456216"/>
        <dbReference type="EC" id="2.7.1.23"/>
    </reaction>
</comment>
<dbReference type="EMBL" id="JQBP01000001">
    <property type="protein sequence ID" value="KRN75576.1"/>
    <property type="molecule type" value="Genomic_DNA"/>
</dbReference>
<dbReference type="Gene3D" id="3.40.50.10330">
    <property type="entry name" value="Probable inorganic polyphosphate/atp-NAD kinase, domain 1"/>
    <property type="match status" value="1"/>
</dbReference>
<evidence type="ECO:0000313" key="9">
    <source>
        <dbReference type="EMBL" id="KRN75576.1"/>
    </source>
</evidence>
<dbReference type="NCBIfam" id="NF003424">
    <property type="entry name" value="PRK04885.1"/>
    <property type="match status" value="1"/>
</dbReference>
<evidence type="ECO:0000313" key="10">
    <source>
        <dbReference type="Proteomes" id="UP000051655"/>
    </source>
</evidence>
<evidence type="ECO:0000256" key="3">
    <source>
        <dbReference type="ARBA" id="ARBA00022777"/>
    </source>
</evidence>
<keyword evidence="6 8" id="KW-0520">NAD</keyword>
<evidence type="ECO:0000256" key="2">
    <source>
        <dbReference type="ARBA" id="ARBA00022741"/>
    </source>
</evidence>
<dbReference type="InterPro" id="IPR017437">
    <property type="entry name" value="ATP-NAD_kinase_PpnK-typ_C"/>
</dbReference>
<evidence type="ECO:0000256" key="6">
    <source>
        <dbReference type="ARBA" id="ARBA00023027"/>
    </source>
</evidence>
<dbReference type="Proteomes" id="UP000051655">
    <property type="component" value="Unassembled WGS sequence"/>
</dbReference>
<feature type="binding site" evidence="8">
    <location>
        <position position="128"/>
    </location>
    <ligand>
        <name>NAD(+)</name>
        <dbReference type="ChEBI" id="CHEBI:57540"/>
    </ligand>
</feature>
<dbReference type="AlphaFoldDB" id="A0A0R2JDX7"/>
<keyword evidence="10" id="KW-1185">Reference proteome</keyword>
<dbReference type="GO" id="GO:0003951">
    <property type="term" value="F:NAD+ kinase activity"/>
    <property type="evidence" value="ECO:0007669"/>
    <property type="project" value="UniProtKB-UniRule"/>
</dbReference>
<proteinExistence type="inferred from homology"/>
<dbReference type="GO" id="GO:0006741">
    <property type="term" value="P:NADP+ biosynthetic process"/>
    <property type="evidence" value="ECO:0007669"/>
    <property type="project" value="UniProtKB-UniRule"/>
</dbReference>
<keyword evidence="1 8" id="KW-0808">Transferase</keyword>
<evidence type="ECO:0000256" key="8">
    <source>
        <dbReference type="HAMAP-Rule" id="MF_00361"/>
    </source>
</evidence>
<dbReference type="PATRIC" id="fig|1616.3.peg.60"/>
<dbReference type="InterPro" id="IPR017438">
    <property type="entry name" value="ATP-NAD_kinase_N"/>
</dbReference>
<comment type="function">
    <text evidence="8">Involved in the regulation of the intracellular balance of NAD and NADP, and is a key enzyme in the biosynthesis of NADP. Catalyzes specifically the phosphorylation on 2'-hydroxyl of the adenosine moiety of NAD to yield NADP.</text>
</comment>
<dbReference type="GO" id="GO:0046872">
    <property type="term" value="F:metal ion binding"/>
    <property type="evidence" value="ECO:0007669"/>
    <property type="project" value="UniProtKB-UniRule"/>
</dbReference>
<sequence>MLLNKHPQEFIFDDQHPEVVISVGGDGTLLAAFQKYKNEVEQVRFIGVHTGHLGFYADWQEFELDQLVTSLLNSQGQMVQYPLLATQTHYHDGQEVTNLALNEASIKQVTGTLAVDVYLDGEIFERFRGDGLTAATPTGSTAYNKAIGGAVLHPSLASIQLAEIASINNRVFRTLGSPLVVGPDETIRIVPLKEQQSVIITHDLLNETSNQVDWIEFKVAKERISFVSYRHTPFWHRVRNSFIGDEVVD</sequence>
<comment type="caution">
    <text evidence="8">Lacks conserved residue(s) required for the propagation of feature annotation.</text>
</comment>
<dbReference type="InterPro" id="IPR002504">
    <property type="entry name" value="NADK"/>
</dbReference>
<comment type="caution">
    <text evidence="9">The sequence shown here is derived from an EMBL/GenBank/DDBJ whole genome shotgun (WGS) entry which is preliminary data.</text>
</comment>
<dbReference type="InterPro" id="IPR016064">
    <property type="entry name" value="NAD/diacylglycerol_kinase_sf"/>
</dbReference>
<feature type="binding site" evidence="8">
    <location>
        <begin position="26"/>
        <end position="27"/>
    </location>
    <ligand>
        <name>NAD(+)</name>
        <dbReference type="ChEBI" id="CHEBI:57540"/>
    </ligand>
</feature>
<dbReference type="EC" id="2.7.1.23" evidence="8"/>
<dbReference type="PANTHER" id="PTHR20275">
    <property type="entry name" value="NAD KINASE"/>
    <property type="match status" value="1"/>
</dbReference>
<evidence type="ECO:0000256" key="5">
    <source>
        <dbReference type="ARBA" id="ARBA00022857"/>
    </source>
</evidence>
<dbReference type="HAMAP" id="MF_00361">
    <property type="entry name" value="NAD_kinase"/>
    <property type="match status" value="1"/>
</dbReference>
<evidence type="ECO:0000256" key="1">
    <source>
        <dbReference type="ARBA" id="ARBA00022679"/>
    </source>
</evidence>
<gene>
    <name evidence="8" type="primary">nadK</name>
    <name evidence="9" type="ORF">IV73_GL000060</name>
</gene>
<evidence type="ECO:0000256" key="7">
    <source>
        <dbReference type="ARBA" id="ARBA00047925"/>
    </source>
</evidence>
<feature type="binding site" evidence="8">
    <location>
        <position position="130"/>
    </location>
    <ligand>
        <name>NAD(+)</name>
        <dbReference type="ChEBI" id="CHEBI:57540"/>
    </ligand>
</feature>
<reference evidence="9 10" key="1">
    <citation type="journal article" date="2015" name="Genome Announc.">
        <title>Expanding the biotechnology potential of lactobacilli through comparative genomics of 213 strains and associated genera.</title>
        <authorList>
            <person name="Sun Z."/>
            <person name="Harris H.M."/>
            <person name="McCann A."/>
            <person name="Guo C."/>
            <person name="Argimon S."/>
            <person name="Zhang W."/>
            <person name="Yang X."/>
            <person name="Jeffery I.B."/>
            <person name="Cooney J.C."/>
            <person name="Kagawa T.F."/>
            <person name="Liu W."/>
            <person name="Song Y."/>
            <person name="Salvetti E."/>
            <person name="Wrobel A."/>
            <person name="Rasinkangas P."/>
            <person name="Parkhill J."/>
            <person name="Rea M.C."/>
            <person name="O'Sullivan O."/>
            <person name="Ritari J."/>
            <person name="Douillard F.P."/>
            <person name="Paul Ross R."/>
            <person name="Yang R."/>
            <person name="Briner A.E."/>
            <person name="Felis G.E."/>
            <person name="de Vos W.M."/>
            <person name="Barrangou R."/>
            <person name="Klaenhammer T.R."/>
            <person name="Caufield P.W."/>
            <person name="Cui Y."/>
            <person name="Zhang H."/>
            <person name="O'Toole P.W."/>
        </authorList>
    </citation>
    <scope>NUCLEOTIDE SEQUENCE [LARGE SCALE GENOMIC DNA]</scope>
    <source>
        <strain evidence="9 10">DSM 20593</strain>
    </source>
</reference>
<comment type="cofactor">
    <cofactor evidence="8">
        <name>a divalent metal cation</name>
        <dbReference type="ChEBI" id="CHEBI:60240"/>
    </cofactor>
</comment>
<dbReference type="SUPFAM" id="SSF111331">
    <property type="entry name" value="NAD kinase/diacylglycerol kinase-like"/>
    <property type="match status" value="1"/>
</dbReference>
<organism evidence="9 10">
    <name type="scientific">Weissella kandleri</name>
    <dbReference type="NCBI Taxonomy" id="1616"/>
    <lineage>
        <taxon>Bacteria</taxon>
        <taxon>Bacillati</taxon>
        <taxon>Bacillota</taxon>
        <taxon>Bacilli</taxon>
        <taxon>Lactobacillales</taxon>
        <taxon>Lactobacillaceae</taxon>
        <taxon>Weissella</taxon>
    </lineage>
</organism>
<name>A0A0R2JDX7_9LACO</name>
<feature type="binding site" evidence="8">
    <location>
        <position position="165"/>
    </location>
    <ligand>
        <name>NAD(+)</name>
        <dbReference type="ChEBI" id="CHEBI:57540"/>
    </ligand>
</feature>
<dbReference type="GO" id="GO:0051287">
    <property type="term" value="F:NAD binding"/>
    <property type="evidence" value="ECO:0007669"/>
    <property type="project" value="UniProtKB-ARBA"/>
</dbReference>
<dbReference type="Pfam" id="PF20143">
    <property type="entry name" value="NAD_kinase_C"/>
    <property type="match status" value="1"/>
</dbReference>
<keyword evidence="3 8" id="KW-0418">Kinase</keyword>
<evidence type="ECO:0000256" key="4">
    <source>
        <dbReference type="ARBA" id="ARBA00022840"/>
    </source>
</evidence>
<dbReference type="PANTHER" id="PTHR20275:SF0">
    <property type="entry name" value="NAD KINASE"/>
    <property type="match status" value="1"/>
</dbReference>
<keyword evidence="2 8" id="KW-0547">Nucleotide-binding</keyword>